<dbReference type="RefSeq" id="WP_220167473.1">
    <property type="nucleotide sequence ID" value="NZ_JAIBOA010000010.1"/>
</dbReference>
<evidence type="ECO:0000313" key="1">
    <source>
        <dbReference type="EMBL" id="MBW8484249.1"/>
    </source>
</evidence>
<sequence>MSVIGSPELAGTRRHHLAALAYEVEARGLRWRLAGPEGSVLAVVGPRTRRQLMVVATPTGGGWSYLWSGGGMADAARAADAADLLARLLGCTD</sequence>
<organism evidence="1 2">
    <name type="scientific">Actinomadura parmotrematis</name>
    <dbReference type="NCBI Taxonomy" id="2864039"/>
    <lineage>
        <taxon>Bacteria</taxon>
        <taxon>Bacillati</taxon>
        <taxon>Actinomycetota</taxon>
        <taxon>Actinomycetes</taxon>
        <taxon>Streptosporangiales</taxon>
        <taxon>Thermomonosporaceae</taxon>
        <taxon>Actinomadura</taxon>
    </lineage>
</organism>
<reference evidence="1 2" key="1">
    <citation type="submission" date="2021-07" db="EMBL/GenBank/DDBJ databases">
        <title>Actinomadura sp. PM05-2 isolated from lichen.</title>
        <authorList>
            <person name="Somphong A."/>
            <person name="Phongsopitanun W."/>
            <person name="Tanasupawat S."/>
            <person name="Peongsungnone V."/>
        </authorList>
    </citation>
    <scope>NUCLEOTIDE SEQUENCE [LARGE SCALE GENOMIC DNA]</scope>
    <source>
        <strain evidence="1 2">PM05-2</strain>
    </source>
</reference>
<keyword evidence="2" id="KW-1185">Reference proteome</keyword>
<proteinExistence type="predicted"/>
<gene>
    <name evidence="1" type="ORF">K1Y72_17835</name>
</gene>
<name>A0ABS7FV04_9ACTN</name>
<accession>A0ABS7FV04</accession>
<protein>
    <submittedName>
        <fullName evidence="1">Uncharacterized protein</fullName>
    </submittedName>
</protein>
<dbReference type="Proteomes" id="UP000774570">
    <property type="component" value="Unassembled WGS sequence"/>
</dbReference>
<dbReference type="EMBL" id="JAIBOA010000010">
    <property type="protein sequence ID" value="MBW8484249.1"/>
    <property type="molecule type" value="Genomic_DNA"/>
</dbReference>
<comment type="caution">
    <text evidence="1">The sequence shown here is derived from an EMBL/GenBank/DDBJ whole genome shotgun (WGS) entry which is preliminary data.</text>
</comment>
<evidence type="ECO:0000313" key="2">
    <source>
        <dbReference type="Proteomes" id="UP000774570"/>
    </source>
</evidence>